<feature type="domain" description="DUF8212" evidence="3">
    <location>
        <begin position="234"/>
        <end position="292"/>
    </location>
</feature>
<feature type="region of interest" description="Disordered" evidence="1">
    <location>
        <begin position="740"/>
        <end position="780"/>
    </location>
</feature>
<protein>
    <submittedName>
        <fullName evidence="4">Uncharacterized protein</fullName>
    </submittedName>
</protein>
<dbReference type="PANTHER" id="PTHR10622">
    <property type="entry name" value="HET DOMAIN-CONTAINING PROTEIN"/>
    <property type="match status" value="1"/>
</dbReference>
<dbReference type="InterPro" id="IPR058525">
    <property type="entry name" value="DUF8212"/>
</dbReference>
<keyword evidence="5" id="KW-1185">Reference proteome</keyword>
<proteinExistence type="predicted"/>
<evidence type="ECO:0000256" key="1">
    <source>
        <dbReference type="SAM" id="MobiDB-lite"/>
    </source>
</evidence>
<dbReference type="OrthoDB" id="2749026at2759"/>
<sequence length="780" mass="87461">MWLLSTDRAELHYFANNYEATGGYAILSHTWIGDEQTLQAVRAIGERCRASGTNPRDDPALSAKVRECCIIAERYGYRWVWIDSCCIDKTSSSELSEAINSMFRWYKEAEACFAYLADVPSGCNLHARRSAFRKSRWHTRGWTLQELVAPDFIVFLSTDWDELGNRADIAGLLEEITRVPSGVLTGEEQPAEYSVGVRMSWASRRNTTRVEDEAYCLMGLFRVSMPANYGEGTQAFIRLQYEIMQRNPDMSLFAFGACVNHPEDRGLTFYPEQVPSSHGRYILADSPREFRSGAVYIPDLGTNATRPYPPPLNDQESIDPFKGRVELPRAAATSYGVKLRVPVYEADDITIAMILCQRSQRHVGLFLTRDNGGKDQTRPRYFTGCSFTKPGMGSARFSARLADLGDDLHKLTFLGRKVEASWRTIYVVPTVSDFDTRNSTTPMLTINCNPVSPFRVPRWLVARFTALQFTLWQVRDMETLQVLEIFHDRVIRIYVSFGSCIQREDRSISPDNPRQLWAKVDVLSPHIMMHTFDHDCCKDHIDSKSWETRSKFFGDADREVRLSLMPSTRTLSDGSESFVIHLELLGHVLGEMFKGPGGVSMFPSLADLKRDSDAPRPFPNGSGITSSESQPLSPSHMPSIASASSRSTGTLHMRPSLPLVHPTQPSPNLRLLHPPDAAWGRMTTLPQPLSPPRMLSPPTTGIDSLQAGSRMYSFQPSPSHEYPPAGAGWGSPYLRGPPPWQGPWPRYFPPPAPPPQRHSPGRASGVLPPQPQGSWANTAW</sequence>
<dbReference type="Pfam" id="PF06985">
    <property type="entry name" value="HET"/>
    <property type="match status" value="1"/>
</dbReference>
<accession>A0A2G8RYH9</accession>
<feature type="domain" description="Heterokaryon incompatibility" evidence="2">
    <location>
        <begin position="24"/>
        <end position="118"/>
    </location>
</feature>
<dbReference type="Pfam" id="PF26640">
    <property type="entry name" value="DUF8212"/>
    <property type="match status" value="1"/>
</dbReference>
<feature type="region of interest" description="Disordered" evidence="1">
    <location>
        <begin position="610"/>
        <end position="654"/>
    </location>
</feature>
<gene>
    <name evidence="4" type="ORF">GSI_12330</name>
</gene>
<name>A0A2G8RYH9_9APHY</name>
<comment type="caution">
    <text evidence="4">The sequence shown here is derived from an EMBL/GenBank/DDBJ whole genome shotgun (WGS) entry which is preliminary data.</text>
</comment>
<organism evidence="4 5">
    <name type="scientific">Ganoderma sinense ZZ0214-1</name>
    <dbReference type="NCBI Taxonomy" id="1077348"/>
    <lineage>
        <taxon>Eukaryota</taxon>
        <taxon>Fungi</taxon>
        <taxon>Dikarya</taxon>
        <taxon>Basidiomycota</taxon>
        <taxon>Agaricomycotina</taxon>
        <taxon>Agaricomycetes</taxon>
        <taxon>Polyporales</taxon>
        <taxon>Polyporaceae</taxon>
        <taxon>Ganoderma</taxon>
    </lineage>
</organism>
<feature type="compositionally biased region" description="Pro residues" evidence="1">
    <location>
        <begin position="740"/>
        <end position="757"/>
    </location>
</feature>
<dbReference type="InterPro" id="IPR010730">
    <property type="entry name" value="HET"/>
</dbReference>
<feature type="compositionally biased region" description="Polar residues" evidence="1">
    <location>
        <begin position="622"/>
        <end position="633"/>
    </location>
</feature>
<dbReference type="AlphaFoldDB" id="A0A2G8RYH9"/>
<evidence type="ECO:0000313" key="5">
    <source>
        <dbReference type="Proteomes" id="UP000230002"/>
    </source>
</evidence>
<dbReference type="Proteomes" id="UP000230002">
    <property type="component" value="Unassembled WGS sequence"/>
</dbReference>
<dbReference type="STRING" id="1077348.A0A2G8RYH9"/>
<evidence type="ECO:0000259" key="2">
    <source>
        <dbReference type="Pfam" id="PF06985"/>
    </source>
</evidence>
<feature type="compositionally biased region" description="Polar residues" evidence="1">
    <location>
        <begin position="641"/>
        <end position="650"/>
    </location>
</feature>
<dbReference type="PANTHER" id="PTHR10622:SF10">
    <property type="entry name" value="HET DOMAIN-CONTAINING PROTEIN"/>
    <property type="match status" value="1"/>
</dbReference>
<reference evidence="4 5" key="1">
    <citation type="journal article" date="2015" name="Sci. Rep.">
        <title>Chromosome-level genome map provides insights into diverse defense mechanisms in the medicinal fungus Ganoderma sinense.</title>
        <authorList>
            <person name="Zhu Y."/>
            <person name="Xu J."/>
            <person name="Sun C."/>
            <person name="Zhou S."/>
            <person name="Xu H."/>
            <person name="Nelson D.R."/>
            <person name="Qian J."/>
            <person name="Song J."/>
            <person name="Luo H."/>
            <person name="Xiang L."/>
            <person name="Li Y."/>
            <person name="Xu Z."/>
            <person name="Ji A."/>
            <person name="Wang L."/>
            <person name="Lu S."/>
            <person name="Hayward A."/>
            <person name="Sun W."/>
            <person name="Li X."/>
            <person name="Schwartz D.C."/>
            <person name="Wang Y."/>
            <person name="Chen S."/>
        </authorList>
    </citation>
    <scope>NUCLEOTIDE SEQUENCE [LARGE SCALE GENOMIC DNA]</scope>
    <source>
        <strain evidence="4 5">ZZ0214-1</strain>
    </source>
</reference>
<evidence type="ECO:0000313" key="4">
    <source>
        <dbReference type="EMBL" id="PIL26572.1"/>
    </source>
</evidence>
<evidence type="ECO:0000259" key="3">
    <source>
        <dbReference type="Pfam" id="PF26640"/>
    </source>
</evidence>
<dbReference type="EMBL" id="AYKW01000045">
    <property type="protein sequence ID" value="PIL26572.1"/>
    <property type="molecule type" value="Genomic_DNA"/>
</dbReference>